<dbReference type="GO" id="GO:0004300">
    <property type="term" value="F:enoyl-CoA hydratase activity"/>
    <property type="evidence" value="ECO:0007669"/>
    <property type="project" value="UniProtKB-EC"/>
</dbReference>
<dbReference type="KEGG" id="spha:D3Y57_03940"/>
<proteinExistence type="inferred from homology"/>
<keyword evidence="2" id="KW-0456">Lyase</keyword>
<protein>
    <submittedName>
        <fullName evidence="2">2-(1,2-epoxy-1,2-dihydrophenyl)acetyl-CoA isomerase</fullName>
        <ecNumber evidence="2">4.2.1.17</ecNumber>
    </submittedName>
</protein>
<evidence type="ECO:0000313" key="2">
    <source>
        <dbReference type="EMBL" id="AYJ85186.1"/>
    </source>
</evidence>
<dbReference type="EC" id="4.2.1.17" evidence="2"/>
<dbReference type="PANTHER" id="PTHR43459:SF1">
    <property type="entry name" value="EG:BACN32G11.4 PROTEIN"/>
    <property type="match status" value="1"/>
</dbReference>
<dbReference type="Pfam" id="PF00378">
    <property type="entry name" value="ECH_1"/>
    <property type="match status" value="1"/>
</dbReference>
<name>A0A494TH65_SPHPE</name>
<dbReference type="Gene3D" id="1.10.12.10">
    <property type="entry name" value="Lyase 2-enoyl-coa Hydratase, Chain A, domain 2"/>
    <property type="match status" value="1"/>
</dbReference>
<dbReference type="RefSeq" id="WP_121151526.1">
    <property type="nucleotide sequence ID" value="NZ_CP032828.1"/>
</dbReference>
<dbReference type="CDD" id="cd06558">
    <property type="entry name" value="crotonase-like"/>
    <property type="match status" value="1"/>
</dbReference>
<dbReference type="EMBL" id="CP032828">
    <property type="protein sequence ID" value="AYJ85186.1"/>
    <property type="molecule type" value="Genomic_DNA"/>
</dbReference>
<dbReference type="OrthoDB" id="9781757at2"/>
<keyword evidence="2" id="KW-0413">Isomerase</keyword>
<sequence length="260" mass="27815">MTYENILYEIVDDVAFIRLNDPATLNAVSSQMGEELLDALWRGERESRAILLGSVGRGFCSGANLAEGGIDLNDPNRDMGGRLDGIFHPIVYQMRASEVPVVTAIRGPAAGVGCGIALAGDMIVAGTSGSFIMAFRNVGLASDGGASYFLTRAIGRVRAMEMMLLGKKLPAATALEWGLINRVVADEELDAAGMELAKQLAKGPRSLGIIKKLAWASLDASFETVLSNERVAQRDSGRTEDFIEGVAAFREKRSSVFKGR</sequence>
<accession>A0A494TH65</accession>
<comment type="similarity">
    <text evidence="1">Belongs to the enoyl-CoA hydratase/isomerase family.</text>
</comment>
<dbReference type="InterPro" id="IPR029045">
    <property type="entry name" value="ClpP/crotonase-like_dom_sf"/>
</dbReference>
<organism evidence="2 3">
    <name type="scientific">Sphingomonas paeninsulae</name>
    <dbReference type="NCBI Taxonomy" id="2319844"/>
    <lineage>
        <taxon>Bacteria</taxon>
        <taxon>Pseudomonadati</taxon>
        <taxon>Pseudomonadota</taxon>
        <taxon>Alphaproteobacteria</taxon>
        <taxon>Sphingomonadales</taxon>
        <taxon>Sphingomonadaceae</taxon>
        <taxon>Sphingomonas</taxon>
    </lineage>
</organism>
<dbReference type="SUPFAM" id="SSF52096">
    <property type="entry name" value="ClpP/crotonase"/>
    <property type="match status" value="1"/>
</dbReference>
<reference evidence="2 3" key="1">
    <citation type="submission" date="2018-09" db="EMBL/GenBank/DDBJ databases">
        <title>Sphingomonas peninsula sp. nov., isolated from fildes peninsula, Antarctic soil.</title>
        <authorList>
            <person name="Yingchao G."/>
        </authorList>
    </citation>
    <scope>NUCLEOTIDE SEQUENCE [LARGE SCALE GENOMIC DNA]</scope>
    <source>
        <strain evidence="2 3">YZ-8</strain>
        <plasmid evidence="2 3">unnamed1</plasmid>
    </source>
</reference>
<evidence type="ECO:0000256" key="1">
    <source>
        <dbReference type="ARBA" id="ARBA00005254"/>
    </source>
</evidence>
<dbReference type="InterPro" id="IPR001753">
    <property type="entry name" value="Enoyl-CoA_hydra/iso"/>
</dbReference>
<keyword evidence="2" id="KW-0614">Plasmid</keyword>
<dbReference type="PANTHER" id="PTHR43459">
    <property type="entry name" value="ENOYL-COA HYDRATASE"/>
    <property type="match status" value="1"/>
</dbReference>
<dbReference type="Proteomes" id="UP000276254">
    <property type="component" value="Plasmid unnamed1"/>
</dbReference>
<keyword evidence="3" id="KW-1185">Reference proteome</keyword>
<dbReference type="InterPro" id="IPR014748">
    <property type="entry name" value="Enoyl-CoA_hydra_C"/>
</dbReference>
<dbReference type="GO" id="GO:0016853">
    <property type="term" value="F:isomerase activity"/>
    <property type="evidence" value="ECO:0007669"/>
    <property type="project" value="UniProtKB-KW"/>
</dbReference>
<dbReference type="Gene3D" id="3.90.226.10">
    <property type="entry name" value="2-enoyl-CoA Hydratase, Chain A, domain 1"/>
    <property type="match status" value="1"/>
</dbReference>
<dbReference type="AlphaFoldDB" id="A0A494TH65"/>
<evidence type="ECO:0000313" key="3">
    <source>
        <dbReference type="Proteomes" id="UP000276254"/>
    </source>
</evidence>
<gene>
    <name evidence="2" type="ORF">D3Y57_03940</name>
</gene>
<geneLocation type="plasmid" evidence="2">
    <name>unnamed1</name>
</geneLocation>